<evidence type="ECO:0000256" key="1">
    <source>
        <dbReference type="PIRSR" id="PIRSR634015-1"/>
    </source>
</evidence>
<dbReference type="PANTHER" id="PTHR45726:SF3">
    <property type="entry name" value="LEUKOTRIENE A-4 HYDROLASE"/>
    <property type="match status" value="1"/>
</dbReference>
<evidence type="ECO:0000256" key="2">
    <source>
        <dbReference type="PIRSR" id="PIRSR634015-3"/>
    </source>
</evidence>
<dbReference type="InterPro" id="IPR034015">
    <property type="entry name" value="M1_LTA4H"/>
</dbReference>
<reference evidence="4 5" key="1">
    <citation type="journal article" date="2019" name="Nat. Microbiol.">
        <title>Mediterranean grassland soil C-N compound turnover is dependent on rainfall and depth, and is mediated by genomically divergent microorganisms.</title>
        <authorList>
            <person name="Diamond S."/>
            <person name="Andeer P.F."/>
            <person name="Li Z."/>
            <person name="Crits-Christoph A."/>
            <person name="Burstein D."/>
            <person name="Anantharaman K."/>
            <person name="Lane K.R."/>
            <person name="Thomas B.C."/>
            <person name="Pan C."/>
            <person name="Northen T.R."/>
            <person name="Banfield J.F."/>
        </authorList>
    </citation>
    <scope>NUCLEOTIDE SEQUENCE [LARGE SCALE GENOMIC DNA]</scope>
    <source>
        <strain evidence="4">WS_4</strain>
    </source>
</reference>
<dbReference type="EMBL" id="VBOU01000004">
    <property type="protein sequence ID" value="TMQ56145.1"/>
    <property type="molecule type" value="Genomic_DNA"/>
</dbReference>
<dbReference type="InterPro" id="IPR027268">
    <property type="entry name" value="Peptidase_M4/M1_CTD_sf"/>
</dbReference>
<dbReference type="GO" id="GO:0008237">
    <property type="term" value="F:metallopeptidase activity"/>
    <property type="evidence" value="ECO:0007669"/>
    <property type="project" value="InterPro"/>
</dbReference>
<comment type="cofactor">
    <cofactor evidence="2">
        <name>Zn(2+)</name>
        <dbReference type="ChEBI" id="CHEBI:29105"/>
    </cofactor>
    <text evidence="2">Binds 1 zinc ion per subunit.</text>
</comment>
<dbReference type="CDD" id="cd09604">
    <property type="entry name" value="M1_APN_like"/>
    <property type="match status" value="1"/>
</dbReference>
<comment type="caution">
    <text evidence="4">The sequence shown here is derived from an EMBL/GenBank/DDBJ whole genome shotgun (WGS) entry which is preliminary data.</text>
</comment>
<evidence type="ECO:0000313" key="5">
    <source>
        <dbReference type="Proteomes" id="UP000319829"/>
    </source>
</evidence>
<feature type="active site" description="Proton donor" evidence="1">
    <location>
        <position position="515"/>
    </location>
</feature>
<proteinExistence type="predicted"/>
<dbReference type="SUPFAM" id="SSF55486">
    <property type="entry name" value="Metalloproteases ('zincins'), catalytic domain"/>
    <property type="match status" value="1"/>
</dbReference>
<sequence>MTLDPLRHRLSGRAAITYRSGADSLLPSIYLHAYPNAFRGPHTIFGREGERWGEDYALRFASPSQRGWMSIDSVSADGVPASIAMEETVVRVDLPRPLKPRGSVTITLRFEVQVPKPFARLGHVGDSYSVGQWYPKVAVYDDLGWHVDPYHYLSEFYGDYGTFDVAITLPDPFWVGATGVLMGTEGGDNQIPLADRETAGDSVTVRLRAVPADSLRGRWPRTMLAAPRGKQSAPVEVKRAKGATLRVPRGAPVHYSYSWIETEKDAREEADAHGRPGPLHLVLASRDTTLVDTLRALARAGTPKDSVLPSLKTLRFHADRVHDFAWVASPYYVRGDTVWNGISIRALAFREDQDRWREQKAAVASAMAFLSREVGPYVWPAFTSAESHVGGGGMEYPMLIMNEPDVPSTWAGSLDATVAHEVAHNWFYGMLGSDERAHPWLDEGFTQYMEDRYGGWKYPRGLLKRRKLLPWTSPLKDFFLDENRYLSRAYARDEQPISTPADAYHGWTSYAVGAYSKPAMMLHTLRGYLGDSTFSAFLRQYYRSNLLRHPRPADVVKAAERVSGRDLQGWFRPWLEGTGTASIALRGIHRGSTKEQHTTTVKVSREGELAGPFPLEVRFADGTREKLLVTGHERESRLIFRGEPRVTTAIVDPDHEVIELNRLDNRSGPPPLRFKPLYDFPSSEAMTFLYGPMIWHGRAEGARLGLWTTGRYLPSSDFPEGILSAGGSLVAATRDGDLSWSARVGRRVGALGARGRVEVDGARDAGLLRTGIRLGNLATGSSRRHPFRVWQISLDYRDRYDLIPVDPRYWSAGRGLHAQARFTLDTQGPRRAEHVSLDLRGGSSAFRSSDDPEFHYERASIEARQMLDLLPRGDAHVSWRFFAGSTFDQPPRELLFDAGEGSRADSLDRFYLNDRGPLLASGHYLLAGGGGLRGYGGRAALGKRVCGMNVDLGLAGVPVSVFGDLGRLETGRALADAGLSCAAGPLRITFPLWVGRPKPDQDPWRFRWLVSIETFPISF</sequence>
<dbReference type="InterPro" id="IPR014782">
    <property type="entry name" value="Peptidase_M1_dom"/>
</dbReference>
<dbReference type="Proteomes" id="UP000319829">
    <property type="component" value="Unassembled WGS sequence"/>
</dbReference>
<dbReference type="AlphaFoldDB" id="A0A538SXR7"/>
<evidence type="ECO:0000259" key="3">
    <source>
        <dbReference type="Pfam" id="PF01433"/>
    </source>
</evidence>
<feature type="binding site" evidence="2">
    <location>
        <position position="443"/>
    </location>
    <ligand>
        <name>Zn(2+)</name>
        <dbReference type="ChEBI" id="CHEBI:29105"/>
        <note>catalytic</note>
    </ligand>
</feature>
<dbReference type="PANTHER" id="PTHR45726">
    <property type="entry name" value="LEUKOTRIENE A-4 HYDROLASE"/>
    <property type="match status" value="1"/>
</dbReference>
<name>A0A538SXR7_UNCEI</name>
<feature type="domain" description="Peptidase M1 membrane alanine aminopeptidase" evidence="3">
    <location>
        <begin position="412"/>
        <end position="574"/>
    </location>
</feature>
<feature type="active site" description="Proton acceptor" evidence="1">
    <location>
        <position position="421"/>
    </location>
</feature>
<gene>
    <name evidence="4" type="ORF">E6K74_00925</name>
</gene>
<feature type="binding site" evidence="2">
    <location>
        <position position="420"/>
    </location>
    <ligand>
        <name>Zn(2+)</name>
        <dbReference type="ChEBI" id="CHEBI:29105"/>
        <note>catalytic</note>
    </ligand>
</feature>
<keyword evidence="2" id="KW-0862">Zinc</keyword>
<dbReference type="Pfam" id="PF01433">
    <property type="entry name" value="Peptidase_M1"/>
    <property type="match status" value="1"/>
</dbReference>
<evidence type="ECO:0000313" key="4">
    <source>
        <dbReference type="EMBL" id="TMQ56145.1"/>
    </source>
</evidence>
<dbReference type="GO" id="GO:0008270">
    <property type="term" value="F:zinc ion binding"/>
    <property type="evidence" value="ECO:0007669"/>
    <property type="project" value="InterPro"/>
</dbReference>
<keyword evidence="2" id="KW-0479">Metal-binding</keyword>
<dbReference type="Gene3D" id="1.10.390.10">
    <property type="entry name" value="Neutral Protease Domain 2"/>
    <property type="match status" value="1"/>
</dbReference>
<organism evidence="4 5">
    <name type="scientific">Eiseniibacteriota bacterium</name>
    <dbReference type="NCBI Taxonomy" id="2212470"/>
    <lineage>
        <taxon>Bacteria</taxon>
        <taxon>Candidatus Eiseniibacteriota</taxon>
    </lineage>
</organism>
<feature type="binding site" evidence="2">
    <location>
        <position position="424"/>
    </location>
    <ligand>
        <name>Zn(2+)</name>
        <dbReference type="ChEBI" id="CHEBI:29105"/>
        <note>catalytic</note>
    </ligand>
</feature>
<accession>A0A538SXR7</accession>
<protein>
    <submittedName>
        <fullName evidence="4">M1 family metallopeptidase</fullName>
    </submittedName>
</protein>